<keyword evidence="1" id="KW-0812">Transmembrane</keyword>
<dbReference type="EMBL" id="BLXT01003727">
    <property type="protein sequence ID" value="GFO03505.1"/>
    <property type="molecule type" value="Genomic_DNA"/>
</dbReference>
<dbReference type="AlphaFoldDB" id="A0AAV4A5T1"/>
<organism evidence="2 3">
    <name type="scientific">Plakobranchus ocellatus</name>
    <dbReference type="NCBI Taxonomy" id="259542"/>
    <lineage>
        <taxon>Eukaryota</taxon>
        <taxon>Metazoa</taxon>
        <taxon>Spiralia</taxon>
        <taxon>Lophotrochozoa</taxon>
        <taxon>Mollusca</taxon>
        <taxon>Gastropoda</taxon>
        <taxon>Heterobranchia</taxon>
        <taxon>Euthyneura</taxon>
        <taxon>Panpulmonata</taxon>
        <taxon>Sacoglossa</taxon>
        <taxon>Placobranchoidea</taxon>
        <taxon>Plakobranchidae</taxon>
        <taxon>Plakobranchus</taxon>
    </lineage>
</organism>
<accession>A0AAV4A5T1</accession>
<evidence type="ECO:0000256" key="1">
    <source>
        <dbReference type="SAM" id="Phobius"/>
    </source>
</evidence>
<keyword evidence="1" id="KW-0472">Membrane</keyword>
<sequence>MKFDDALQIVGEIGRYQISKVIPLSMVIFTTGVQIMITVFTLNVPDHRWGVGGTLDSETALRCAGTFLSWRRVRIRHY</sequence>
<proteinExistence type="predicted"/>
<keyword evidence="1" id="KW-1133">Transmembrane helix</keyword>
<evidence type="ECO:0000313" key="3">
    <source>
        <dbReference type="Proteomes" id="UP000735302"/>
    </source>
</evidence>
<name>A0AAV4A5T1_9GAST</name>
<keyword evidence="3" id="KW-1185">Reference proteome</keyword>
<gene>
    <name evidence="2" type="ORF">PoB_003001000</name>
</gene>
<reference evidence="2 3" key="1">
    <citation type="journal article" date="2021" name="Elife">
        <title>Chloroplast acquisition without the gene transfer in kleptoplastic sea slugs, Plakobranchus ocellatus.</title>
        <authorList>
            <person name="Maeda T."/>
            <person name="Takahashi S."/>
            <person name="Yoshida T."/>
            <person name="Shimamura S."/>
            <person name="Takaki Y."/>
            <person name="Nagai Y."/>
            <person name="Toyoda A."/>
            <person name="Suzuki Y."/>
            <person name="Arimoto A."/>
            <person name="Ishii H."/>
            <person name="Satoh N."/>
            <person name="Nishiyama T."/>
            <person name="Hasebe M."/>
            <person name="Maruyama T."/>
            <person name="Minagawa J."/>
            <person name="Obokata J."/>
            <person name="Shigenobu S."/>
        </authorList>
    </citation>
    <scope>NUCLEOTIDE SEQUENCE [LARGE SCALE GENOMIC DNA]</scope>
</reference>
<comment type="caution">
    <text evidence="2">The sequence shown here is derived from an EMBL/GenBank/DDBJ whole genome shotgun (WGS) entry which is preliminary data.</text>
</comment>
<dbReference type="Proteomes" id="UP000735302">
    <property type="component" value="Unassembled WGS sequence"/>
</dbReference>
<feature type="transmembrane region" description="Helical" evidence="1">
    <location>
        <begin position="21"/>
        <end position="42"/>
    </location>
</feature>
<evidence type="ECO:0000313" key="2">
    <source>
        <dbReference type="EMBL" id="GFO03505.1"/>
    </source>
</evidence>
<protein>
    <submittedName>
        <fullName evidence="2">Organic cation transporter protein</fullName>
    </submittedName>
</protein>